<gene>
    <name evidence="2" type="primary">Necator_chrIII.g11912</name>
    <name evidence="2" type="ORF">RB195_011146</name>
</gene>
<organism evidence="2 3">
    <name type="scientific">Necator americanus</name>
    <name type="common">Human hookworm</name>
    <dbReference type="NCBI Taxonomy" id="51031"/>
    <lineage>
        <taxon>Eukaryota</taxon>
        <taxon>Metazoa</taxon>
        <taxon>Ecdysozoa</taxon>
        <taxon>Nematoda</taxon>
        <taxon>Chromadorea</taxon>
        <taxon>Rhabditida</taxon>
        <taxon>Rhabditina</taxon>
        <taxon>Rhabditomorpha</taxon>
        <taxon>Strongyloidea</taxon>
        <taxon>Ancylostomatidae</taxon>
        <taxon>Bunostominae</taxon>
        <taxon>Necator</taxon>
    </lineage>
</organism>
<accession>A0ABR1D4F1</accession>
<reference evidence="2 3" key="1">
    <citation type="submission" date="2023-08" db="EMBL/GenBank/DDBJ databases">
        <title>A Necator americanus chromosomal reference genome.</title>
        <authorList>
            <person name="Ilik V."/>
            <person name="Petrzelkova K.J."/>
            <person name="Pardy F."/>
            <person name="Fuh T."/>
            <person name="Niatou-Singa F.S."/>
            <person name="Gouil Q."/>
            <person name="Baker L."/>
            <person name="Ritchie M.E."/>
            <person name="Jex A.R."/>
            <person name="Gazzola D."/>
            <person name="Li H."/>
            <person name="Toshio Fujiwara R."/>
            <person name="Zhan B."/>
            <person name="Aroian R.V."/>
            <person name="Pafco B."/>
            <person name="Schwarz E.M."/>
        </authorList>
    </citation>
    <scope>NUCLEOTIDE SEQUENCE [LARGE SCALE GENOMIC DNA]</scope>
    <source>
        <strain evidence="2 3">Aroian</strain>
        <tissue evidence="2">Whole animal</tissue>
    </source>
</reference>
<dbReference type="Proteomes" id="UP001303046">
    <property type="component" value="Unassembled WGS sequence"/>
</dbReference>
<evidence type="ECO:0000313" key="3">
    <source>
        <dbReference type="Proteomes" id="UP001303046"/>
    </source>
</evidence>
<evidence type="ECO:0000313" key="2">
    <source>
        <dbReference type="EMBL" id="KAK6744266.1"/>
    </source>
</evidence>
<feature type="compositionally biased region" description="Polar residues" evidence="1">
    <location>
        <begin position="1"/>
        <end position="17"/>
    </location>
</feature>
<comment type="caution">
    <text evidence="2">The sequence shown here is derived from an EMBL/GenBank/DDBJ whole genome shotgun (WGS) entry which is preliminary data.</text>
</comment>
<name>A0ABR1D4F1_NECAM</name>
<protein>
    <submittedName>
        <fullName evidence="2">Uncharacterized protein</fullName>
    </submittedName>
</protein>
<proteinExistence type="predicted"/>
<feature type="compositionally biased region" description="Basic and acidic residues" evidence="1">
    <location>
        <begin position="69"/>
        <end position="84"/>
    </location>
</feature>
<evidence type="ECO:0000256" key="1">
    <source>
        <dbReference type="SAM" id="MobiDB-lite"/>
    </source>
</evidence>
<feature type="compositionally biased region" description="Low complexity" evidence="1">
    <location>
        <begin position="98"/>
        <end position="118"/>
    </location>
</feature>
<feature type="region of interest" description="Disordered" evidence="1">
    <location>
        <begin position="1"/>
        <end position="118"/>
    </location>
</feature>
<keyword evidence="3" id="KW-1185">Reference proteome</keyword>
<dbReference type="EMBL" id="JAVFWL010000003">
    <property type="protein sequence ID" value="KAK6744266.1"/>
    <property type="molecule type" value="Genomic_DNA"/>
</dbReference>
<sequence>MRIQGTRETLSKSNQHQIPIKTTKKVHKVRANSAVSCETGPSAGRGGQRARDGGQVSARTARAAQVHSGDGDADRRLQTRRRSECTGAAVADPREKGAAPPAARTPGRGGYSSSNIRSLSTSTPVHDFLPWIQETTAEPHLEVGYASNALNHASSLVNPVSIDRAGPCSRSRGALPYFSHYLLRKKQRARKKSLELSPNRPILL</sequence>